<dbReference type="STRING" id="104452.A0A0L7LDL6"/>
<keyword evidence="4" id="KW-1185">Reference proteome</keyword>
<evidence type="ECO:0000313" key="3">
    <source>
        <dbReference type="EMBL" id="KOB73572.1"/>
    </source>
</evidence>
<accession>A0A0L7LDL6</accession>
<dbReference type="PANTHER" id="PTHR47510:SF3">
    <property type="entry name" value="ENDO_EXONUCLEASE_PHOSPHATASE DOMAIN-CONTAINING PROTEIN"/>
    <property type="match status" value="1"/>
</dbReference>
<dbReference type="EMBL" id="JTDY01001547">
    <property type="protein sequence ID" value="KOB73572.1"/>
    <property type="molecule type" value="Genomic_DNA"/>
</dbReference>
<evidence type="ECO:0000256" key="2">
    <source>
        <dbReference type="SAM" id="Phobius"/>
    </source>
</evidence>
<reference evidence="3 4" key="1">
    <citation type="journal article" date="2015" name="Genome Biol. Evol.">
        <title>The genome of winter moth (Operophtera brumata) provides a genomic perspective on sexual dimorphism and phenology.</title>
        <authorList>
            <person name="Derks M.F."/>
            <person name="Smit S."/>
            <person name="Salis L."/>
            <person name="Schijlen E."/>
            <person name="Bossers A."/>
            <person name="Mateman C."/>
            <person name="Pijl A.S."/>
            <person name="de Ridder D."/>
            <person name="Groenen M.A."/>
            <person name="Visser M.E."/>
            <person name="Megens H.J."/>
        </authorList>
    </citation>
    <scope>NUCLEOTIDE SEQUENCE [LARGE SCALE GENOMIC DNA]</scope>
    <source>
        <strain evidence="3">WM2013NL</strain>
        <tissue evidence="3">Head and thorax</tissue>
    </source>
</reference>
<proteinExistence type="predicted"/>
<comment type="caution">
    <text evidence="3">The sequence shown here is derived from an EMBL/GenBank/DDBJ whole genome shotgun (WGS) entry which is preliminary data.</text>
</comment>
<keyword evidence="2" id="KW-1133">Transmembrane helix</keyword>
<keyword evidence="2" id="KW-0812">Transmembrane</keyword>
<protein>
    <submittedName>
        <fullName evidence="3">Uncharacterized protein</fullName>
    </submittedName>
</protein>
<dbReference type="Proteomes" id="UP000037510">
    <property type="component" value="Unassembled WGS sequence"/>
</dbReference>
<evidence type="ECO:0000313" key="4">
    <source>
        <dbReference type="Proteomes" id="UP000037510"/>
    </source>
</evidence>
<feature type="compositionally biased region" description="Basic and acidic residues" evidence="1">
    <location>
        <begin position="8"/>
        <end position="21"/>
    </location>
</feature>
<feature type="compositionally biased region" description="Low complexity" evidence="1">
    <location>
        <begin position="397"/>
        <end position="406"/>
    </location>
</feature>
<gene>
    <name evidence="3" type="ORF">OBRU01_07373</name>
</gene>
<dbReference type="PANTHER" id="PTHR47510">
    <property type="entry name" value="REVERSE TRANSCRIPTASE DOMAIN-CONTAINING PROTEIN"/>
    <property type="match status" value="1"/>
</dbReference>
<feature type="region of interest" description="Disordered" evidence="1">
    <location>
        <begin position="1"/>
        <end position="28"/>
    </location>
</feature>
<keyword evidence="2" id="KW-0472">Membrane</keyword>
<organism evidence="3 4">
    <name type="scientific">Operophtera brumata</name>
    <name type="common">Winter moth</name>
    <name type="synonym">Phalaena brumata</name>
    <dbReference type="NCBI Taxonomy" id="104452"/>
    <lineage>
        <taxon>Eukaryota</taxon>
        <taxon>Metazoa</taxon>
        <taxon>Ecdysozoa</taxon>
        <taxon>Arthropoda</taxon>
        <taxon>Hexapoda</taxon>
        <taxon>Insecta</taxon>
        <taxon>Pterygota</taxon>
        <taxon>Neoptera</taxon>
        <taxon>Endopterygota</taxon>
        <taxon>Lepidoptera</taxon>
        <taxon>Glossata</taxon>
        <taxon>Ditrysia</taxon>
        <taxon>Geometroidea</taxon>
        <taxon>Geometridae</taxon>
        <taxon>Larentiinae</taxon>
        <taxon>Operophtera</taxon>
    </lineage>
</organism>
<name>A0A0L7LDL6_OPEBR</name>
<feature type="non-terminal residue" evidence="3">
    <location>
        <position position="1"/>
    </location>
</feature>
<sequence length="433" mass="47436">RASAGRHGACDRDAHAAERPPRRASRAAVRVARPSRASPCPVIYTNANRCNFVTSIESVDWFEVSQMQSTADGLSKTIVNILINKLDICFPLKRVTVRTKKDSWVTQDIVSLDFLLREIKYISLKFPTNVGLSNKLDEFQDKFNNILRTERSQFYCNIILNAKNTTKSMWEVVKLETGRSRRNLDFVESIRTPDGFKYASKAEAVGAINSYFVNAAATCGAPATDVKAAMRALVGARAPADRSLRLRPFTPFEVFTIISKGVAHKPTKDIYEVSVSLMYAAAAPLAYILSILFNLCVRDGQYPQILKNVRVSPLYKGKGKKEDISSYRPVSINPAIAKIFECGLSARVTAYLEATKSLSDRQYAYRTGRSTTEVARELVPSSKTAVSKLAPKKSAEGAQPPALNGLPAGGGELDKLPPSPPALDATALPDVIA</sequence>
<feature type="transmembrane region" description="Helical" evidence="2">
    <location>
        <begin position="277"/>
        <end position="297"/>
    </location>
</feature>
<evidence type="ECO:0000256" key="1">
    <source>
        <dbReference type="SAM" id="MobiDB-lite"/>
    </source>
</evidence>
<dbReference type="AlphaFoldDB" id="A0A0L7LDL6"/>
<feature type="region of interest" description="Disordered" evidence="1">
    <location>
        <begin position="385"/>
        <end position="433"/>
    </location>
</feature>